<dbReference type="AlphaFoldDB" id="A0A1I7H8S7"/>
<evidence type="ECO:0000313" key="3">
    <source>
        <dbReference type="Proteomes" id="UP000199391"/>
    </source>
</evidence>
<dbReference type="EMBL" id="FPBO01000005">
    <property type="protein sequence ID" value="SFU57077.1"/>
    <property type="molecule type" value="Genomic_DNA"/>
</dbReference>
<protein>
    <submittedName>
        <fullName evidence="2">Uncharacterized protein</fullName>
    </submittedName>
</protein>
<proteinExistence type="predicted"/>
<reference evidence="3" key="1">
    <citation type="submission" date="2016-10" db="EMBL/GenBank/DDBJ databases">
        <authorList>
            <person name="Varghese N."/>
            <person name="Submissions S."/>
        </authorList>
    </citation>
    <scope>NUCLEOTIDE SEQUENCE [LARGE SCALE GENOMIC DNA]</scope>
    <source>
        <strain evidence="3">CGMCC 1.11014</strain>
    </source>
</reference>
<gene>
    <name evidence="2" type="ORF">SAMN05216552_100566</name>
</gene>
<dbReference type="Proteomes" id="UP000199391">
    <property type="component" value="Unassembled WGS sequence"/>
</dbReference>
<evidence type="ECO:0000313" key="2">
    <source>
        <dbReference type="EMBL" id="SFU57077.1"/>
    </source>
</evidence>
<dbReference type="STRING" id="1035707.SAMN05216552_100566"/>
<accession>A0A1I7H8S7</accession>
<name>A0A1I7H8S7_9BURK</name>
<organism evidence="2 3">
    <name type="scientific">Pseudoduganella namucuonensis</name>
    <dbReference type="NCBI Taxonomy" id="1035707"/>
    <lineage>
        <taxon>Bacteria</taxon>
        <taxon>Pseudomonadati</taxon>
        <taxon>Pseudomonadota</taxon>
        <taxon>Betaproteobacteria</taxon>
        <taxon>Burkholderiales</taxon>
        <taxon>Oxalobacteraceae</taxon>
        <taxon>Telluria group</taxon>
        <taxon>Pseudoduganella</taxon>
    </lineage>
</organism>
<feature type="region of interest" description="Disordered" evidence="1">
    <location>
        <begin position="198"/>
        <end position="217"/>
    </location>
</feature>
<evidence type="ECO:0000256" key="1">
    <source>
        <dbReference type="SAM" id="MobiDB-lite"/>
    </source>
</evidence>
<keyword evidence="3" id="KW-1185">Reference proteome</keyword>
<sequence>MAPAGGPPQGRDQVSKTNFAVIIAKATVCTVALAFPLAASAYPSPHVVQGVRVGDNKYKVIGISNMKCAQMSGQKLPYEERGGVDALVCNWSSSQPGGKAFIVLNKAVPDTLTVKFYTPSQRVGEVTAVYPASVGYDKLRAEFGAAPYKEIKPAKGQPGEAYWVDGELLTRLSCGKKECTVTSGSNYDKAFKMTEADRAAAREARRKGDAGKEGAAR</sequence>